<evidence type="ECO:0000256" key="4">
    <source>
        <dbReference type="ARBA" id="ARBA00022840"/>
    </source>
</evidence>
<dbReference type="InterPro" id="IPR050153">
    <property type="entry name" value="Metal_Ion_Import_ABC"/>
</dbReference>
<dbReference type="Pfam" id="PF00005">
    <property type="entry name" value="ABC_tran"/>
    <property type="match status" value="1"/>
</dbReference>
<evidence type="ECO:0000313" key="6">
    <source>
        <dbReference type="EMBL" id="UQS81964.1"/>
    </source>
</evidence>
<evidence type="ECO:0000313" key="7">
    <source>
        <dbReference type="Proteomes" id="UP000831495"/>
    </source>
</evidence>
<dbReference type="PROSITE" id="PS51274">
    <property type="entry name" value="GATASE_COBBQ"/>
    <property type="match status" value="1"/>
</dbReference>
<dbReference type="InterPro" id="IPR003593">
    <property type="entry name" value="AAA+_ATPase"/>
</dbReference>
<dbReference type="Proteomes" id="UP000831495">
    <property type="component" value="Chromosome"/>
</dbReference>
<dbReference type="EMBL" id="CP093366">
    <property type="protein sequence ID" value="UQS81964.1"/>
    <property type="molecule type" value="Genomic_DNA"/>
</dbReference>
<proteinExistence type="inferred from homology"/>
<keyword evidence="4 6" id="KW-0067">ATP-binding</keyword>
<keyword evidence="7" id="KW-1185">Reference proteome</keyword>
<organism evidence="6 7">
    <name type="scientific">Bombilactobacillus folatiphilus</name>
    <dbReference type="NCBI Taxonomy" id="2923362"/>
    <lineage>
        <taxon>Bacteria</taxon>
        <taxon>Bacillati</taxon>
        <taxon>Bacillota</taxon>
        <taxon>Bacilli</taxon>
        <taxon>Lactobacillales</taxon>
        <taxon>Lactobacillaceae</taxon>
        <taxon>Bombilactobacillus</taxon>
    </lineage>
</organism>
<dbReference type="RefSeq" id="WP_249514232.1">
    <property type="nucleotide sequence ID" value="NZ_CP093366.1"/>
</dbReference>
<dbReference type="InterPro" id="IPR027417">
    <property type="entry name" value="P-loop_NTPase"/>
</dbReference>
<gene>
    <name evidence="6" type="ORF">MOO45_07185</name>
</gene>
<name>A0ABY4P8E4_9LACO</name>
<evidence type="ECO:0000256" key="2">
    <source>
        <dbReference type="ARBA" id="ARBA00022448"/>
    </source>
</evidence>
<comment type="similarity">
    <text evidence="1">Belongs to the ABC transporter superfamily.</text>
</comment>
<reference evidence="6" key="1">
    <citation type="journal article" date="2022" name="Int. J. Syst. Evol. Microbiol.">
        <title>Apilactobacillus apisilvae sp. nov., Nicolia spurrieriana gen. nov. sp. nov., Bombilactobacillus folatiphilus sp. nov. and Bombilactobacillus thymidiniphilus sp. nov., four new lactic acid bacterial isolates from stingless bees Tetragonula carbonaria and Austroplebeia australis.</title>
        <authorList>
            <person name="Oliphant S.A."/>
            <person name="Watson-Haigh N.S."/>
            <person name="Sumby K.M."/>
            <person name="Gardner J."/>
            <person name="Groom S."/>
            <person name="Jiranek V."/>
        </authorList>
    </citation>
    <scope>NUCLEOTIDE SEQUENCE</scope>
    <source>
        <strain evidence="6">SG4_D2</strain>
    </source>
</reference>
<sequence>MNKILIQATDLSMKFEQKIIFQKLSFAIRQGDFFCILGPNGSGKTTLLRIILQQLTPTSGTLKSVVSLRQMGYVPQFRNLDADYPLSAKAFVALKLSHSLRPWLNRQEKDRVQQALAKTHLTAKQNLRLGQMSGGEKQHSYLAQAIVDQPQLLILDEPTASLDEQAKFEVMDVVQELNQQGTTVIFITHDPELLQRYGNSQRLILPGGNN</sequence>
<dbReference type="SUPFAM" id="SSF52540">
    <property type="entry name" value="P-loop containing nucleoside triphosphate hydrolases"/>
    <property type="match status" value="1"/>
</dbReference>
<feature type="domain" description="ABC transporter" evidence="5">
    <location>
        <begin position="6"/>
        <end position="206"/>
    </location>
</feature>
<dbReference type="GO" id="GO:0005524">
    <property type="term" value="F:ATP binding"/>
    <property type="evidence" value="ECO:0007669"/>
    <property type="project" value="UniProtKB-KW"/>
</dbReference>
<keyword evidence="2" id="KW-0813">Transport</keyword>
<dbReference type="PROSITE" id="PS50893">
    <property type="entry name" value="ABC_TRANSPORTER_2"/>
    <property type="match status" value="1"/>
</dbReference>
<dbReference type="InterPro" id="IPR003439">
    <property type="entry name" value="ABC_transporter-like_ATP-bd"/>
</dbReference>
<dbReference type="SMART" id="SM00382">
    <property type="entry name" value="AAA"/>
    <property type="match status" value="1"/>
</dbReference>
<dbReference type="Gene3D" id="3.40.50.300">
    <property type="entry name" value="P-loop containing nucleotide triphosphate hydrolases"/>
    <property type="match status" value="1"/>
</dbReference>
<protein>
    <submittedName>
        <fullName evidence="6">ATP-binding cassette domain-containing protein</fullName>
    </submittedName>
</protein>
<accession>A0ABY4P8E4</accession>
<dbReference type="PANTHER" id="PTHR42734:SF17">
    <property type="entry name" value="METAL TRANSPORT SYSTEM ATP-BINDING PROTEIN TM_0124-RELATED"/>
    <property type="match status" value="1"/>
</dbReference>
<keyword evidence="3" id="KW-0547">Nucleotide-binding</keyword>
<evidence type="ECO:0000259" key="5">
    <source>
        <dbReference type="PROSITE" id="PS50893"/>
    </source>
</evidence>
<evidence type="ECO:0000256" key="3">
    <source>
        <dbReference type="ARBA" id="ARBA00022741"/>
    </source>
</evidence>
<evidence type="ECO:0000256" key="1">
    <source>
        <dbReference type="ARBA" id="ARBA00005417"/>
    </source>
</evidence>
<dbReference type="PANTHER" id="PTHR42734">
    <property type="entry name" value="METAL TRANSPORT SYSTEM ATP-BINDING PROTEIN TM_0124-RELATED"/>
    <property type="match status" value="1"/>
</dbReference>